<dbReference type="Gene3D" id="2.40.40.10">
    <property type="entry name" value="RlpA-like domain"/>
    <property type="match status" value="1"/>
</dbReference>
<evidence type="ECO:0000256" key="1">
    <source>
        <dbReference type="ARBA" id="ARBA00023239"/>
    </source>
</evidence>
<dbReference type="Proteomes" id="UP000253727">
    <property type="component" value="Unassembled WGS sequence"/>
</dbReference>
<dbReference type="InterPro" id="IPR012997">
    <property type="entry name" value="RplA"/>
</dbReference>
<dbReference type="Pfam" id="PF03330">
    <property type="entry name" value="DPBB_1"/>
    <property type="match status" value="1"/>
</dbReference>
<dbReference type="InterPro" id="IPR009009">
    <property type="entry name" value="RlpA-like_DPBB"/>
</dbReference>
<evidence type="ECO:0000259" key="5">
    <source>
        <dbReference type="Pfam" id="PF03330"/>
    </source>
</evidence>
<feature type="chain" id="PRO_5017092428" description="Endolytic peptidoglycan transglycosylase RlpA" evidence="3">
    <location>
        <begin position="37"/>
        <end position="196"/>
    </location>
</feature>
<dbReference type="NCBIfam" id="TIGR00413">
    <property type="entry name" value="rlpA"/>
    <property type="match status" value="1"/>
</dbReference>
<protein>
    <recommendedName>
        <fullName evidence="3">Endolytic peptidoglycan transglycosylase RlpA</fullName>
        <ecNumber evidence="3">4.2.2.-</ecNumber>
    </recommendedName>
</protein>
<gene>
    <name evidence="3" type="primary">rlpA</name>
    <name evidence="6" type="ORF">HME9302_01434</name>
</gene>
<feature type="signal peptide" evidence="3">
    <location>
        <begin position="1"/>
        <end position="36"/>
    </location>
</feature>
<dbReference type="RefSeq" id="WP_230079910.1">
    <property type="nucleotide sequence ID" value="NZ_QBKA01000002.1"/>
</dbReference>
<dbReference type="InterPro" id="IPR036908">
    <property type="entry name" value="RlpA-like_sf"/>
</dbReference>
<keyword evidence="1 3" id="KW-0456">Lyase</keyword>
<name>A0A369Q5R9_9SPHN</name>
<comment type="function">
    <text evidence="3">Lytic transglycosylase with a strong preference for naked glycan strands that lack stem peptides.</text>
</comment>
<evidence type="ECO:0000256" key="3">
    <source>
        <dbReference type="HAMAP-Rule" id="MF_02071"/>
    </source>
</evidence>
<evidence type="ECO:0000313" key="6">
    <source>
        <dbReference type="EMBL" id="RDC60233.1"/>
    </source>
</evidence>
<dbReference type="CDD" id="cd22268">
    <property type="entry name" value="DPBB_RlpA-like"/>
    <property type="match status" value="1"/>
</dbReference>
<evidence type="ECO:0000256" key="4">
    <source>
        <dbReference type="RuleBase" id="RU003495"/>
    </source>
</evidence>
<comment type="similarity">
    <text evidence="3 4">Belongs to the RlpA family.</text>
</comment>
<dbReference type="GO" id="GO:0071555">
    <property type="term" value="P:cell wall organization"/>
    <property type="evidence" value="ECO:0007669"/>
    <property type="project" value="UniProtKB-KW"/>
</dbReference>
<dbReference type="InterPro" id="IPR034718">
    <property type="entry name" value="RlpA"/>
</dbReference>
<dbReference type="HAMAP" id="MF_02071">
    <property type="entry name" value="RlpA"/>
    <property type="match status" value="1"/>
</dbReference>
<proteinExistence type="inferred from homology"/>
<keyword evidence="6" id="KW-0449">Lipoprotein</keyword>
<dbReference type="AlphaFoldDB" id="A0A369Q5R9"/>
<keyword evidence="2 3" id="KW-0961">Cell wall biogenesis/degradation</keyword>
<keyword evidence="3" id="KW-0732">Signal</keyword>
<feature type="domain" description="RlpA-like protein double-psi beta-barrel" evidence="5">
    <location>
        <begin position="103"/>
        <end position="191"/>
    </location>
</feature>
<reference evidence="6 7" key="1">
    <citation type="submission" date="2018-04" db="EMBL/GenBank/DDBJ databases">
        <title>Altererythrobacter sp. HME9302 genome sequencing and assembly.</title>
        <authorList>
            <person name="Kang H."/>
            <person name="Kim H."/>
            <person name="Joh K."/>
        </authorList>
    </citation>
    <scope>NUCLEOTIDE SEQUENCE [LARGE SCALE GENOMIC DNA]</scope>
    <source>
        <strain evidence="6 7">HME9302</strain>
    </source>
</reference>
<evidence type="ECO:0000256" key="2">
    <source>
        <dbReference type="ARBA" id="ARBA00023316"/>
    </source>
</evidence>
<dbReference type="PANTHER" id="PTHR34183:SF1">
    <property type="entry name" value="ENDOLYTIC PEPTIDOGLYCAN TRANSGLYCOSYLASE RLPA"/>
    <property type="match status" value="1"/>
</dbReference>
<sequence precursor="true">MENIRTPFVAAIAAARPRKRHSFAFLAAAIALPAIANAPALAETGTSVPVVQPLPEQSDFTAEFRAIPNPTRNFKTPPGAVDITAIEPPIEVEAPTPSPSATMSGHASYYGRKFHGRRTANGERFDMNAMTAAHKTLPFGTKVRVINPANGKEVTVRINDRGPFIRGRTIDLSKAAAKKIGIISRGHGSVEMDILD</sequence>
<dbReference type="SUPFAM" id="SSF50685">
    <property type="entry name" value="Barwin-like endoglucanases"/>
    <property type="match status" value="1"/>
</dbReference>
<dbReference type="EMBL" id="QBKA01000002">
    <property type="protein sequence ID" value="RDC60233.1"/>
    <property type="molecule type" value="Genomic_DNA"/>
</dbReference>
<dbReference type="GO" id="GO:0000270">
    <property type="term" value="P:peptidoglycan metabolic process"/>
    <property type="evidence" value="ECO:0007669"/>
    <property type="project" value="UniProtKB-UniRule"/>
</dbReference>
<dbReference type="GO" id="GO:0008932">
    <property type="term" value="F:lytic endotransglycosylase activity"/>
    <property type="evidence" value="ECO:0007669"/>
    <property type="project" value="UniProtKB-UniRule"/>
</dbReference>
<organism evidence="6 7">
    <name type="scientific">Alteripontixanthobacter maritimus</name>
    <dbReference type="NCBI Taxonomy" id="2161824"/>
    <lineage>
        <taxon>Bacteria</taxon>
        <taxon>Pseudomonadati</taxon>
        <taxon>Pseudomonadota</taxon>
        <taxon>Alphaproteobacteria</taxon>
        <taxon>Sphingomonadales</taxon>
        <taxon>Erythrobacteraceae</taxon>
        <taxon>Alteripontixanthobacter</taxon>
    </lineage>
</organism>
<dbReference type="PANTHER" id="PTHR34183">
    <property type="entry name" value="ENDOLYTIC PEPTIDOGLYCAN TRANSGLYCOSYLASE RLPA"/>
    <property type="match status" value="1"/>
</dbReference>
<dbReference type="EC" id="4.2.2.-" evidence="3"/>
<evidence type="ECO:0000313" key="7">
    <source>
        <dbReference type="Proteomes" id="UP000253727"/>
    </source>
</evidence>
<accession>A0A369Q5R9</accession>
<comment type="caution">
    <text evidence="6">The sequence shown here is derived from an EMBL/GenBank/DDBJ whole genome shotgun (WGS) entry which is preliminary data.</text>
</comment>
<keyword evidence="7" id="KW-1185">Reference proteome</keyword>